<gene>
    <name evidence="1" type="ORF">J2Z79_001070</name>
</gene>
<reference evidence="1 2" key="1">
    <citation type="submission" date="2021-03" db="EMBL/GenBank/DDBJ databases">
        <title>Genomic Encyclopedia of Type Strains, Phase IV (KMG-IV): sequencing the most valuable type-strain genomes for metagenomic binning, comparative biology and taxonomic classification.</title>
        <authorList>
            <person name="Goeker M."/>
        </authorList>
    </citation>
    <scope>NUCLEOTIDE SEQUENCE [LARGE SCALE GENOMIC DNA]</scope>
    <source>
        <strain evidence="1 2">DSM 27138</strain>
    </source>
</reference>
<evidence type="ECO:0000313" key="1">
    <source>
        <dbReference type="EMBL" id="MBP2017685.1"/>
    </source>
</evidence>
<dbReference type="EMBL" id="JAGGLG010000006">
    <property type="protein sequence ID" value="MBP2017685.1"/>
    <property type="molecule type" value="Genomic_DNA"/>
</dbReference>
<accession>A0ABS4JRU6</accession>
<dbReference type="Proteomes" id="UP001519289">
    <property type="component" value="Unassembled WGS sequence"/>
</dbReference>
<protein>
    <submittedName>
        <fullName evidence="1">Uncharacterized protein</fullName>
    </submittedName>
</protein>
<proteinExistence type="predicted"/>
<comment type="caution">
    <text evidence="1">The sequence shown here is derived from an EMBL/GenBank/DDBJ whole genome shotgun (WGS) entry which is preliminary data.</text>
</comment>
<keyword evidence="2" id="KW-1185">Reference proteome</keyword>
<name>A0ABS4JRU6_9FIRM</name>
<evidence type="ECO:0000313" key="2">
    <source>
        <dbReference type="Proteomes" id="UP001519289"/>
    </source>
</evidence>
<sequence>MANRPEERCPRCFEPDVEIAVRSGGRGSAGGFLARALFGRRSQSGEGAGTGATRYHAKCRVCRHEWEISPERARELGLPE</sequence>
<dbReference type="RefSeq" id="WP_209465820.1">
    <property type="nucleotide sequence ID" value="NZ_JAGGLG010000006.1"/>
</dbReference>
<organism evidence="1 2">
    <name type="scientific">Symbiobacterium terraclitae</name>
    <dbReference type="NCBI Taxonomy" id="557451"/>
    <lineage>
        <taxon>Bacteria</taxon>
        <taxon>Bacillati</taxon>
        <taxon>Bacillota</taxon>
        <taxon>Clostridia</taxon>
        <taxon>Eubacteriales</taxon>
        <taxon>Symbiobacteriaceae</taxon>
        <taxon>Symbiobacterium</taxon>
    </lineage>
</organism>